<gene>
    <name evidence="2" type="ORF">DXX99_08335</name>
</gene>
<dbReference type="RefSeq" id="WP_115793039.1">
    <property type="nucleotide sequence ID" value="NZ_QSLN01000013.1"/>
</dbReference>
<dbReference type="EMBL" id="QSLN01000013">
    <property type="protein sequence ID" value="RDV82051.1"/>
    <property type="molecule type" value="Genomic_DNA"/>
</dbReference>
<feature type="transmembrane region" description="Helical" evidence="1">
    <location>
        <begin position="7"/>
        <end position="26"/>
    </location>
</feature>
<name>A0A3D8P470_9THEO</name>
<dbReference type="Proteomes" id="UP000256329">
    <property type="component" value="Unassembled WGS sequence"/>
</dbReference>
<evidence type="ECO:0000313" key="3">
    <source>
        <dbReference type="Proteomes" id="UP000256329"/>
    </source>
</evidence>
<keyword evidence="1" id="KW-0472">Membrane</keyword>
<evidence type="ECO:0000313" key="2">
    <source>
        <dbReference type="EMBL" id="RDV82051.1"/>
    </source>
</evidence>
<proteinExistence type="predicted"/>
<comment type="caution">
    <text evidence="2">The sequence shown here is derived from an EMBL/GenBank/DDBJ whole genome shotgun (WGS) entry which is preliminary data.</text>
</comment>
<protein>
    <submittedName>
        <fullName evidence="2">Uncharacterized protein</fullName>
    </submittedName>
</protein>
<keyword evidence="1" id="KW-0812">Transmembrane</keyword>
<sequence>MILGNRAVVSIIAVASLLLASFLYFYKAKSSAAADPEIVNLITEAETMVQRMTVPPKEYVGKNTSLPESVKRQMYEQNMRNVDRLFSGNYKKAMIDIVNHHFSRPFAHNCVDGGVTKVTILGSTKTENGVKVQAEVHKYLVHREQRDGRLVDVRLDGKGTYEYTLEKTAEGWKIVNISGGPDLDASRITVTPVQ</sequence>
<keyword evidence="1" id="KW-1133">Transmembrane helix</keyword>
<keyword evidence="3" id="KW-1185">Reference proteome</keyword>
<accession>A0A3D8P470</accession>
<organism evidence="2 3">
    <name type="scientific">Ammonifex thiophilus</name>
    <dbReference type="NCBI Taxonomy" id="444093"/>
    <lineage>
        <taxon>Bacteria</taxon>
        <taxon>Bacillati</taxon>
        <taxon>Bacillota</taxon>
        <taxon>Clostridia</taxon>
        <taxon>Thermoanaerobacterales</taxon>
        <taxon>Thermoanaerobacteraceae</taxon>
        <taxon>Ammonifex</taxon>
    </lineage>
</organism>
<dbReference type="AlphaFoldDB" id="A0A3D8P470"/>
<reference evidence="2 3" key="1">
    <citation type="submission" date="2018-08" db="EMBL/GenBank/DDBJ databases">
        <title>Form III RuBisCO-mediated autotrophy in Thermodesulfobium bacteria.</title>
        <authorList>
            <person name="Toshchakov S.V."/>
            <person name="Kublanov I.V."/>
            <person name="Frolov E."/>
            <person name="Bonch-Osmolovskaya E.A."/>
            <person name="Tourova T.P."/>
            <person name="Chernych N.A."/>
            <person name="Lebedinsky A.V."/>
        </authorList>
    </citation>
    <scope>NUCLEOTIDE SEQUENCE [LARGE SCALE GENOMIC DNA]</scope>
    <source>
        <strain evidence="2 3">SR</strain>
    </source>
</reference>
<evidence type="ECO:0000256" key="1">
    <source>
        <dbReference type="SAM" id="Phobius"/>
    </source>
</evidence>